<proteinExistence type="predicted"/>
<dbReference type="RefSeq" id="WP_222509934.1">
    <property type="nucleotide sequence ID" value="NZ_JAHVJA010000016.1"/>
</dbReference>
<accession>A0ABS7NPF6</accession>
<organism evidence="2 3">
    <name type="scientific">Leisingera daeponensis</name>
    <dbReference type="NCBI Taxonomy" id="405746"/>
    <lineage>
        <taxon>Bacteria</taxon>
        <taxon>Pseudomonadati</taxon>
        <taxon>Pseudomonadota</taxon>
        <taxon>Alphaproteobacteria</taxon>
        <taxon>Rhodobacterales</taxon>
        <taxon>Roseobacteraceae</taxon>
        <taxon>Leisingera</taxon>
    </lineage>
</organism>
<evidence type="ECO:0000256" key="1">
    <source>
        <dbReference type="SAM" id="MobiDB-lite"/>
    </source>
</evidence>
<dbReference type="EMBL" id="JAHVJA010000016">
    <property type="protein sequence ID" value="MBY6142011.1"/>
    <property type="molecule type" value="Genomic_DNA"/>
</dbReference>
<evidence type="ECO:0000313" key="3">
    <source>
        <dbReference type="Proteomes" id="UP000766629"/>
    </source>
</evidence>
<reference evidence="2 3" key="1">
    <citation type="submission" date="2021-06" db="EMBL/GenBank/DDBJ databases">
        <title>50 bacteria genomes isolated from Dapeng, Shenzhen, China.</title>
        <authorList>
            <person name="Zheng W."/>
            <person name="Yu S."/>
            <person name="Huang Y."/>
        </authorList>
    </citation>
    <scope>NUCLEOTIDE SEQUENCE [LARGE SCALE GENOMIC DNA]</scope>
    <source>
        <strain evidence="2 3">DP1N14-2</strain>
    </source>
</reference>
<protein>
    <submittedName>
        <fullName evidence="2">Uncharacterized protein</fullName>
    </submittedName>
</protein>
<gene>
    <name evidence="2" type="ORF">KUV26_21465</name>
</gene>
<sequence length="81" mass="8786">MAEFRAAAEGLLSRFLCAMRASCNTEASLQEKLRQSHRRAAGKNPEDTASEPSSMTLDLNSPNREAEINTSPCGSTCLLKL</sequence>
<name>A0ABS7NPF6_9RHOB</name>
<feature type="compositionally biased region" description="Polar residues" evidence="1">
    <location>
        <begin position="50"/>
        <end position="68"/>
    </location>
</feature>
<dbReference type="Proteomes" id="UP000766629">
    <property type="component" value="Unassembled WGS sequence"/>
</dbReference>
<feature type="region of interest" description="Disordered" evidence="1">
    <location>
        <begin position="30"/>
        <end position="68"/>
    </location>
</feature>
<evidence type="ECO:0000313" key="2">
    <source>
        <dbReference type="EMBL" id="MBY6142011.1"/>
    </source>
</evidence>
<keyword evidence="3" id="KW-1185">Reference proteome</keyword>
<comment type="caution">
    <text evidence="2">The sequence shown here is derived from an EMBL/GenBank/DDBJ whole genome shotgun (WGS) entry which is preliminary data.</text>
</comment>